<dbReference type="SUPFAM" id="SSF50129">
    <property type="entry name" value="GroES-like"/>
    <property type="match status" value="1"/>
</dbReference>
<dbReference type="PANTHER" id="PTHR42813">
    <property type="entry name" value="ZINC-TYPE ALCOHOL DEHYDROGENASE-LIKE"/>
    <property type="match status" value="1"/>
</dbReference>
<evidence type="ECO:0000256" key="1">
    <source>
        <dbReference type="ARBA" id="ARBA00001947"/>
    </source>
</evidence>
<dbReference type="GO" id="GO:0008270">
    <property type="term" value="F:zinc ion binding"/>
    <property type="evidence" value="ECO:0007669"/>
    <property type="project" value="InterPro"/>
</dbReference>
<dbReference type="PROSITE" id="PS00059">
    <property type="entry name" value="ADH_ZINC"/>
    <property type="match status" value="1"/>
</dbReference>
<gene>
    <name evidence="9" type="ORF">H8693_09005</name>
</gene>
<keyword evidence="5" id="KW-0560">Oxidoreductase</keyword>
<proteinExistence type="inferred from homology"/>
<accession>A0A926DIZ1</accession>
<reference evidence="9" key="1">
    <citation type="submission" date="2020-08" db="EMBL/GenBank/DDBJ databases">
        <title>Genome public.</title>
        <authorList>
            <person name="Liu C."/>
            <person name="Sun Q."/>
        </authorList>
    </citation>
    <scope>NUCLEOTIDE SEQUENCE</scope>
    <source>
        <strain evidence="9">NSJ-63</strain>
    </source>
</reference>
<dbReference type="GO" id="GO:0016491">
    <property type="term" value="F:oxidoreductase activity"/>
    <property type="evidence" value="ECO:0007669"/>
    <property type="project" value="UniProtKB-KW"/>
</dbReference>
<dbReference type="InterPro" id="IPR011032">
    <property type="entry name" value="GroES-like_sf"/>
</dbReference>
<protein>
    <submittedName>
        <fullName evidence="9">Zinc-binding dehydrogenase</fullName>
    </submittedName>
</protein>
<evidence type="ECO:0000256" key="4">
    <source>
        <dbReference type="ARBA" id="ARBA00022833"/>
    </source>
</evidence>
<organism evidence="9 10">
    <name type="scientific">Guopingia tenuis</name>
    <dbReference type="NCBI Taxonomy" id="2763656"/>
    <lineage>
        <taxon>Bacteria</taxon>
        <taxon>Bacillati</taxon>
        <taxon>Bacillota</taxon>
        <taxon>Clostridia</taxon>
        <taxon>Christensenellales</taxon>
        <taxon>Christensenellaceae</taxon>
        <taxon>Guopingia</taxon>
    </lineage>
</organism>
<comment type="caution">
    <text evidence="9">The sequence shown here is derived from an EMBL/GenBank/DDBJ whole genome shotgun (WGS) entry which is preliminary data.</text>
</comment>
<dbReference type="RefSeq" id="WP_249280692.1">
    <property type="nucleotide sequence ID" value="NZ_JACRSS010000004.1"/>
</dbReference>
<keyword evidence="4 6" id="KW-0862">Zinc</keyword>
<evidence type="ECO:0000259" key="7">
    <source>
        <dbReference type="Pfam" id="PF00107"/>
    </source>
</evidence>
<feature type="domain" description="Alcohol dehydrogenase-like N-terminal" evidence="8">
    <location>
        <begin position="28"/>
        <end position="141"/>
    </location>
</feature>
<dbReference type="Proteomes" id="UP000617951">
    <property type="component" value="Unassembled WGS sequence"/>
</dbReference>
<dbReference type="SUPFAM" id="SSF51735">
    <property type="entry name" value="NAD(P)-binding Rossmann-fold domains"/>
    <property type="match status" value="1"/>
</dbReference>
<dbReference type="InterPro" id="IPR036291">
    <property type="entry name" value="NAD(P)-bd_dom_sf"/>
</dbReference>
<evidence type="ECO:0000256" key="3">
    <source>
        <dbReference type="ARBA" id="ARBA00022723"/>
    </source>
</evidence>
<dbReference type="PANTHER" id="PTHR42813:SF4">
    <property type="entry name" value="NADP-DEPENDENT ISOPROPANOL DEHYDROGENASE"/>
    <property type="match status" value="1"/>
</dbReference>
<feature type="domain" description="Alcohol dehydrogenase-like C-terminal" evidence="7">
    <location>
        <begin position="181"/>
        <end position="285"/>
    </location>
</feature>
<evidence type="ECO:0000256" key="2">
    <source>
        <dbReference type="ARBA" id="ARBA00008072"/>
    </source>
</evidence>
<dbReference type="EMBL" id="JACRSS010000004">
    <property type="protein sequence ID" value="MBC8539071.1"/>
    <property type="molecule type" value="Genomic_DNA"/>
</dbReference>
<evidence type="ECO:0000256" key="6">
    <source>
        <dbReference type="RuleBase" id="RU361277"/>
    </source>
</evidence>
<dbReference type="Gene3D" id="3.90.180.10">
    <property type="entry name" value="Medium-chain alcohol dehydrogenases, catalytic domain"/>
    <property type="match status" value="1"/>
</dbReference>
<dbReference type="Pfam" id="PF00107">
    <property type="entry name" value="ADH_zinc_N"/>
    <property type="match status" value="1"/>
</dbReference>
<name>A0A926DIZ1_9FIRM</name>
<dbReference type="Pfam" id="PF08240">
    <property type="entry name" value="ADH_N"/>
    <property type="match status" value="1"/>
</dbReference>
<sequence length="362" mass="39297">MKAYGYIDADHVGMIDYAPMPKVTPYGALLRPVAMAPCTSDVHNVFDKFSPTRKPSGWVLGHEAVGEIVEVGEMVQDFHVGEIVAVPAITPDWRDRGIQEHNFTHPKGTPFSGQRLCKSYPGVFGEFFLMEDADTSLAKIPEGVTIEQALMCVDMVSTGFTGVNNANIQFGDWVCVIGIGPVGLMAVAGAKLKGAARIIAVGTRSNCVKLAREYGATDIVSYKEGDIVEQVLALTDGRGVDSTIIAGGSDEVFGQAIAMTCFGKGTISNVNYFGKADCLEIPKLALGRGMGGKTIHTELTQGGRVWVERLMAMVACGRFDPGKLITHRFYGFDHIEEAMFLMRDKPDDLIKTVVHVDWEKEK</sequence>
<evidence type="ECO:0000256" key="5">
    <source>
        <dbReference type="ARBA" id="ARBA00023002"/>
    </source>
</evidence>
<evidence type="ECO:0000259" key="8">
    <source>
        <dbReference type="Pfam" id="PF08240"/>
    </source>
</evidence>
<comment type="similarity">
    <text evidence="2 6">Belongs to the zinc-containing alcohol dehydrogenase family.</text>
</comment>
<keyword evidence="10" id="KW-1185">Reference proteome</keyword>
<evidence type="ECO:0000313" key="9">
    <source>
        <dbReference type="EMBL" id="MBC8539071.1"/>
    </source>
</evidence>
<dbReference type="InterPro" id="IPR013149">
    <property type="entry name" value="ADH-like_C"/>
</dbReference>
<keyword evidence="3 6" id="KW-0479">Metal-binding</keyword>
<dbReference type="InterPro" id="IPR002328">
    <property type="entry name" value="ADH_Zn_CS"/>
</dbReference>
<dbReference type="InterPro" id="IPR013154">
    <property type="entry name" value="ADH-like_N"/>
</dbReference>
<dbReference type="Gene3D" id="3.40.50.720">
    <property type="entry name" value="NAD(P)-binding Rossmann-like Domain"/>
    <property type="match status" value="1"/>
</dbReference>
<dbReference type="AlphaFoldDB" id="A0A926DIZ1"/>
<comment type="cofactor">
    <cofactor evidence="1 6">
        <name>Zn(2+)</name>
        <dbReference type="ChEBI" id="CHEBI:29105"/>
    </cofactor>
</comment>
<evidence type="ECO:0000313" key="10">
    <source>
        <dbReference type="Proteomes" id="UP000617951"/>
    </source>
</evidence>